<dbReference type="Proteomes" id="UP001597541">
    <property type="component" value="Unassembled WGS sequence"/>
</dbReference>
<dbReference type="InterPro" id="IPR013094">
    <property type="entry name" value="AB_hydrolase_3"/>
</dbReference>
<dbReference type="Pfam" id="PF20434">
    <property type="entry name" value="BD-FAE"/>
    <property type="match status" value="1"/>
</dbReference>
<evidence type="ECO:0000256" key="2">
    <source>
        <dbReference type="ARBA" id="ARBA00022801"/>
    </source>
</evidence>
<feature type="domain" description="BD-FAE-like" evidence="4">
    <location>
        <begin position="30"/>
        <end position="128"/>
    </location>
</feature>
<dbReference type="SUPFAM" id="SSF53474">
    <property type="entry name" value="alpha/beta-Hydrolases"/>
    <property type="match status" value="1"/>
</dbReference>
<proteinExistence type="inferred from homology"/>
<dbReference type="Pfam" id="PF07859">
    <property type="entry name" value="Abhydrolase_3"/>
    <property type="match status" value="1"/>
</dbReference>
<accession>A0ABW5PKA8</accession>
<name>A0ABW5PKA8_9BACL</name>
<dbReference type="PANTHER" id="PTHR48081:SF30">
    <property type="entry name" value="ACETYL-HYDROLASE LIPR-RELATED"/>
    <property type="match status" value="1"/>
</dbReference>
<dbReference type="InterPro" id="IPR029058">
    <property type="entry name" value="AB_hydrolase_fold"/>
</dbReference>
<dbReference type="RefSeq" id="WP_377606432.1">
    <property type="nucleotide sequence ID" value="NZ_JBHUME010000015.1"/>
</dbReference>
<feature type="domain" description="Alpha/beta hydrolase fold-3" evidence="3">
    <location>
        <begin position="175"/>
        <end position="230"/>
    </location>
</feature>
<comment type="similarity">
    <text evidence="1">Belongs to the 'GDXG' lipolytic enzyme family.</text>
</comment>
<evidence type="ECO:0000313" key="5">
    <source>
        <dbReference type="EMBL" id="MFD2614989.1"/>
    </source>
</evidence>
<sequence length="257" mass="29343">MRTIQFDFPVDEITYKVIGERQLKLNTFWPELRGLNRTAILFFNGGSFKKGPLTPAQFQHQARYFASIGIVSMCVDYRNGYDERFTPLQAISDAKSAVHWIRNHAEELGIHPDQIVMCGASAGGYTAVSSIMFKSIMDDQSVDHVPNALVVFAAGMDAVNISERLFPQLVEQAKDFSPIHRIQKCLPPTLWMCGTSDELFQQNSEFVTLMQQKGNDITFVSYEGMGHGFFNYGWHENKPYNETTQKIEEYLKTLRFM</sequence>
<keyword evidence="6" id="KW-1185">Reference proteome</keyword>
<keyword evidence="2 5" id="KW-0378">Hydrolase</keyword>
<protein>
    <submittedName>
        <fullName evidence="5">Alpha/beta hydrolase</fullName>
    </submittedName>
</protein>
<dbReference type="EMBL" id="JBHUME010000015">
    <property type="protein sequence ID" value="MFD2614989.1"/>
    <property type="molecule type" value="Genomic_DNA"/>
</dbReference>
<gene>
    <name evidence="5" type="ORF">ACFSUF_21465</name>
</gene>
<dbReference type="InterPro" id="IPR049492">
    <property type="entry name" value="BD-FAE-like_dom"/>
</dbReference>
<reference evidence="6" key="1">
    <citation type="journal article" date="2019" name="Int. J. Syst. Evol. Microbiol.">
        <title>The Global Catalogue of Microorganisms (GCM) 10K type strain sequencing project: providing services to taxonomists for standard genome sequencing and annotation.</title>
        <authorList>
            <consortium name="The Broad Institute Genomics Platform"/>
            <consortium name="The Broad Institute Genome Sequencing Center for Infectious Disease"/>
            <person name="Wu L."/>
            <person name="Ma J."/>
        </authorList>
    </citation>
    <scope>NUCLEOTIDE SEQUENCE [LARGE SCALE GENOMIC DNA]</scope>
    <source>
        <strain evidence="6">KCTC 3950</strain>
    </source>
</reference>
<evidence type="ECO:0000259" key="3">
    <source>
        <dbReference type="Pfam" id="PF07859"/>
    </source>
</evidence>
<organism evidence="5 6">
    <name type="scientific">Paenibacillus gansuensis</name>
    <dbReference type="NCBI Taxonomy" id="306542"/>
    <lineage>
        <taxon>Bacteria</taxon>
        <taxon>Bacillati</taxon>
        <taxon>Bacillota</taxon>
        <taxon>Bacilli</taxon>
        <taxon>Bacillales</taxon>
        <taxon>Paenibacillaceae</taxon>
        <taxon>Paenibacillus</taxon>
    </lineage>
</organism>
<dbReference type="Gene3D" id="3.40.50.1820">
    <property type="entry name" value="alpha/beta hydrolase"/>
    <property type="match status" value="1"/>
</dbReference>
<dbReference type="PANTHER" id="PTHR48081">
    <property type="entry name" value="AB HYDROLASE SUPERFAMILY PROTEIN C4A8.06C"/>
    <property type="match status" value="1"/>
</dbReference>
<comment type="caution">
    <text evidence="5">The sequence shown here is derived from an EMBL/GenBank/DDBJ whole genome shotgun (WGS) entry which is preliminary data.</text>
</comment>
<evidence type="ECO:0000259" key="4">
    <source>
        <dbReference type="Pfam" id="PF20434"/>
    </source>
</evidence>
<evidence type="ECO:0000313" key="6">
    <source>
        <dbReference type="Proteomes" id="UP001597541"/>
    </source>
</evidence>
<dbReference type="InterPro" id="IPR050300">
    <property type="entry name" value="GDXG_lipolytic_enzyme"/>
</dbReference>
<dbReference type="GO" id="GO:0016787">
    <property type="term" value="F:hydrolase activity"/>
    <property type="evidence" value="ECO:0007669"/>
    <property type="project" value="UniProtKB-KW"/>
</dbReference>
<evidence type="ECO:0000256" key="1">
    <source>
        <dbReference type="ARBA" id="ARBA00010515"/>
    </source>
</evidence>